<feature type="transmembrane region" description="Helical" evidence="2">
    <location>
        <begin position="59"/>
        <end position="80"/>
    </location>
</feature>
<feature type="transmembrane region" description="Helical" evidence="2">
    <location>
        <begin position="18"/>
        <end position="39"/>
    </location>
</feature>
<reference evidence="4 5" key="1">
    <citation type="journal article" date="2018" name="J. Microbiol.">
        <title>Baekduia soli gen. nov., sp. nov., a novel bacterium isolated from the soil of Baekdu Mountain and proposal of a novel family name, Baekduiaceae fam. nov.</title>
        <authorList>
            <person name="An D.S."/>
            <person name="Siddiqi M.Z."/>
            <person name="Kim K.H."/>
            <person name="Yu H.S."/>
            <person name="Im W.T."/>
        </authorList>
    </citation>
    <scope>NUCLEOTIDE SEQUENCE [LARGE SCALE GENOMIC DNA]</scope>
    <source>
        <strain evidence="4 5">BR7-21</strain>
    </source>
</reference>
<feature type="transmembrane region" description="Helical" evidence="2">
    <location>
        <begin position="333"/>
        <end position="353"/>
    </location>
</feature>
<feature type="transmembrane region" description="Helical" evidence="2">
    <location>
        <begin position="267"/>
        <end position="289"/>
    </location>
</feature>
<dbReference type="AlphaFoldDB" id="A0A5B8U772"/>
<dbReference type="RefSeq" id="WP_146920157.1">
    <property type="nucleotide sequence ID" value="NZ_CP042430.1"/>
</dbReference>
<keyword evidence="4" id="KW-0012">Acyltransferase</keyword>
<dbReference type="GO" id="GO:0016747">
    <property type="term" value="F:acyltransferase activity, transferring groups other than amino-acyl groups"/>
    <property type="evidence" value="ECO:0007669"/>
    <property type="project" value="InterPro"/>
</dbReference>
<dbReference type="InterPro" id="IPR002656">
    <property type="entry name" value="Acyl_transf_3_dom"/>
</dbReference>
<dbReference type="OrthoDB" id="9796461at2"/>
<feature type="transmembrane region" description="Helical" evidence="2">
    <location>
        <begin position="309"/>
        <end position="327"/>
    </location>
</feature>
<feature type="domain" description="Acyltransferase 3" evidence="3">
    <location>
        <begin position="11"/>
        <end position="341"/>
    </location>
</feature>
<evidence type="ECO:0000256" key="2">
    <source>
        <dbReference type="SAM" id="Phobius"/>
    </source>
</evidence>
<proteinExistence type="predicted"/>
<evidence type="ECO:0000313" key="5">
    <source>
        <dbReference type="Proteomes" id="UP000321805"/>
    </source>
</evidence>
<feature type="transmembrane region" description="Helical" evidence="2">
    <location>
        <begin position="242"/>
        <end position="261"/>
    </location>
</feature>
<keyword evidence="5" id="KW-1185">Reference proteome</keyword>
<keyword evidence="2" id="KW-0812">Transmembrane</keyword>
<gene>
    <name evidence="4" type="ORF">FSW04_13740</name>
</gene>
<dbReference type="PANTHER" id="PTHR23028:SF53">
    <property type="entry name" value="ACYL_TRANSF_3 DOMAIN-CONTAINING PROTEIN"/>
    <property type="match status" value="1"/>
</dbReference>
<organism evidence="4 5">
    <name type="scientific">Baekduia soli</name>
    <dbReference type="NCBI Taxonomy" id="496014"/>
    <lineage>
        <taxon>Bacteria</taxon>
        <taxon>Bacillati</taxon>
        <taxon>Actinomycetota</taxon>
        <taxon>Thermoleophilia</taxon>
        <taxon>Solirubrobacterales</taxon>
        <taxon>Baekduiaceae</taxon>
        <taxon>Baekduia</taxon>
    </lineage>
</organism>
<evidence type="ECO:0000259" key="3">
    <source>
        <dbReference type="Pfam" id="PF01757"/>
    </source>
</evidence>
<sequence>MDTQTTDRLRALDGLRGIAALVVLLSHVVLASVGVLTMADAIGGDPPGAWWLLLRTPLAVVWAGPELVIVFFVLSGLVLTRAALAAPGGVRPLAFYAGRTVRLFLPAWASLLPAAALVVLVPRHVGGGPGTGFWLQAFTEPVDVRQVCSDLALVVGTHGVTLSGVLWSLRWEVVFSLLLPLVVAAAPVLRRLAAPLVVLLPAVVLGAGAHESLRYLPPFGVGVLLALRPDAVAALRERLAGRGVPAAVAVTAGLLTADLWLPDARTAPGSGGALVVIGAGAAVLLPLVYGGVARGLEARPVQWLGRRSFSLYLVHEPIVVTLAFALGRPGFGVLLAVALPGSLAAAEVFHRLVERPAHRLARSATADLQRRSAARRPAGRAEAGPAGA</sequence>
<name>A0A5B8U772_9ACTN</name>
<keyword evidence="4" id="KW-0808">Transferase</keyword>
<evidence type="ECO:0000313" key="4">
    <source>
        <dbReference type="EMBL" id="QEC48522.1"/>
    </source>
</evidence>
<dbReference type="KEGG" id="bsol:FSW04_13740"/>
<dbReference type="PANTHER" id="PTHR23028">
    <property type="entry name" value="ACETYLTRANSFERASE"/>
    <property type="match status" value="1"/>
</dbReference>
<dbReference type="Proteomes" id="UP000321805">
    <property type="component" value="Chromosome"/>
</dbReference>
<accession>A0A5B8U772</accession>
<dbReference type="InterPro" id="IPR050879">
    <property type="entry name" value="Acyltransferase_3"/>
</dbReference>
<feature type="region of interest" description="Disordered" evidence="1">
    <location>
        <begin position="363"/>
        <end position="388"/>
    </location>
</feature>
<evidence type="ECO:0000256" key="1">
    <source>
        <dbReference type="SAM" id="MobiDB-lite"/>
    </source>
</evidence>
<keyword evidence="2" id="KW-1133">Transmembrane helix</keyword>
<dbReference type="EMBL" id="CP042430">
    <property type="protein sequence ID" value="QEC48522.1"/>
    <property type="molecule type" value="Genomic_DNA"/>
</dbReference>
<feature type="transmembrane region" description="Helical" evidence="2">
    <location>
        <begin position="165"/>
        <end position="185"/>
    </location>
</feature>
<keyword evidence="2" id="KW-0472">Membrane</keyword>
<dbReference type="Pfam" id="PF01757">
    <property type="entry name" value="Acyl_transf_3"/>
    <property type="match status" value="1"/>
</dbReference>
<dbReference type="GO" id="GO:0016020">
    <property type="term" value="C:membrane"/>
    <property type="evidence" value="ECO:0007669"/>
    <property type="project" value="TreeGrafter"/>
</dbReference>
<protein>
    <submittedName>
        <fullName evidence="4">Acyltransferase</fullName>
    </submittedName>
</protein>
<dbReference type="GO" id="GO:0009103">
    <property type="term" value="P:lipopolysaccharide biosynthetic process"/>
    <property type="evidence" value="ECO:0007669"/>
    <property type="project" value="TreeGrafter"/>
</dbReference>
<feature type="transmembrane region" description="Helical" evidence="2">
    <location>
        <begin position="101"/>
        <end position="121"/>
    </location>
</feature>